<accession>A0ABQ0URF5</accession>
<dbReference type="Pfam" id="PF04892">
    <property type="entry name" value="VanZ"/>
    <property type="match status" value="1"/>
</dbReference>
<organism evidence="3 4">
    <name type="scientific">Frigoribacterium faeni</name>
    <dbReference type="NCBI Taxonomy" id="145483"/>
    <lineage>
        <taxon>Bacteria</taxon>
        <taxon>Bacillati</taxon>
        <taxon>Actinomycetota</taxon>
        <taxon>Actinomycetes</taxon>
        <taxon>Micrococcales</taxon>
        <taxon>Microbacteriaceae</taxon>
        <taxon>Frigoribacterium</taxon>
    </lineage>
</organism>
<feature type="transmembrane region" description="Helical" evidence="1">
    <location>
        <begin position="101"/>
        <end position="118"/>
    </location>
</feature>
<evidence type="ECO:0000256" key="1">
    <source>
        <dbReference type="SAM" id="Phobius"/>
    </source>
</evidence>
<sequence>MQQLSVTRLPRMSTNPFGEVPVLPVAVPVGAVVFLLQLALLLRGQRFTRPRAAVAAAIAVYAAGIFANTVFPIFLNPTPRSEPWEPALALIPFQDYELADALTNLAVFIPLGILIPLLMRRPSWWKVLLTSAVVSLTIELLQLAAQKLFSGGHVADVNDFIWNTFGGILGYVIFVLLTRVPILSALADRFRWHTNPGAAPTA</sequence>
<dbReference type="InterPro" id="IPR006976">
    <property type="entry name" value="VanZ-like"/>
</dbReference>
<feature type="domain" description="VanZ-like" evidence="2">
    <location>
        <begin position="59"/>
        <end position="177"/>
    </location>
</feature>
<reference evidence="3 4" key="1">
    <citation type="submission" date="2019-07" db="EMBL/GenBank/DDBJ databases">
        <title>Whole genome shotgun sequence of Frigoribacterium faeni NBRC 103066.</title>
        <authorList>
            <person name="Hosoyama A."/>
            <person name="Uohara A."/>
            <person name="Ohji S."/>
            <person name="Ichikawa N."/>
        </authorList>
    </citation>
    <scope>NUCLEOTIDE SEQUENCE [LARGE SCALE GENOMIC DNA]</scope>
    <source>
        <strain evidence="3 4">NBRC 103066</strain>
    </source>
</reference>
<protein>
    <recommendedName>
        <fullName evidence="2">VanZ-like domain-containing protein</fullName>
    </recommendedName>
</protein>
<feature type="transmembrane region" description="Helical" evidence="1">
    <location>
        <begin position="160"/>
        <end position="182"/>
    </location>
</feature>
<comment type="caution">
    <text evidence="3">The sequence shown here is derived from an EMBL/GenBank/DDBJ whole genome shotgun (WGS) entry which is preliminary data.</text>
</comment>
<feature type="transmembrane region" description="Helical" evidence="1">
    <location>
        <begin position="125"/>
        <end position="145"/>
    </location>
</feature>
<evidence type="ECO:0000313" key="3">
    <source>
        <dbReference type="EMBL" id="GEK84054.1"/>
    </source>
</evidence>
<gene>
    <name evidence="3" type="ORF">FFA01_23630</name>
</gene>
<keyword evidence="1" id="KW-0812">Transmembrane</keyword>
<keyword evidence="4" id="KW-1185">Reference proteome</keyword>
<dbReference type="Proteomes" id="UP000321154">
    <property type="component" value="Unassembled WGS sequence"/>
</dbReference>
<evidence type="ECO:0000259" key="2">
    <source>
        <dbReference type="Pfam" id="PF04892"/>
    </source>
</evidence>
<dbReference type="PANTHER" id="PTHR36834:SF1">
    <property type="entry name" value="INTEGRAL MEMBRANE PROTEIN"/>
    <property type="match status" value="1"/>
</dbReference>
<dbReference type="PANTHER" id="PTHR36834">
    <property type="entry name" value="MEMBRANE PROTEIN-RELATED"/>
    <property type="match status" value="1"/>
</dbReference>
<keyword evidence="1" id="KW-0472">Membrane</keyword>
<dbReference type="EMBL" id="BJUV01000026">
    <property type="protein sequence ID" value="GEK84054.1"/>
    <property type="molecule type" value="Genomic_DNA"/>
</dbReference>
<proteinExistence type="predicted"/>
<feature type="transmembrane region" description="Helical" evidence="1">
    <location>
        <begin position="54"/>
        <end position="75"/>
    </location>
</feature>
<keyword evidence="1" id="KW-1133">Transmembrane helix</keyword>
<name>A0ABQ0URF5_9MICO</name>
<dbReference type="InterPro" id="IPR053150">
    <property type="entry name" value="Teicoplanin_resist-assoc"/>
</dbReference>
<evidence type="ECO:0000313" key="4">
    <source>
        <dbReference type="Proteomes" id="UP000321154"/>
    </source>
</evidence>
<feature type="transmembrane region" description="Helical" evidence="1">
    <location>
        <begin position="20"/>
        <end position="42"/>
    </location>
</feature>